<dbReference type="InterPro" id="IPR015797">
    <property type="entry name" value="NUDIX_hydrolase-like_dom_sf"/>
</dbReference>
<dbReference type="AlphaFoldDB" id="A0A2N6QBA3"/>
<dbReference type="EMBL" id="PNGG01000012">
    <property type="protein sequence ID" value="PMC16782.1"/>
    <property type="molecule type" value="Genomic_DNA"/>
</dbReference>
<comment type="cofactor">
    <cofactor evidence="1">
        <name>Mg(2+)</name>
        <dbReference type="ChEBI" id="CHEBI:18420"/>
    </cofactor>
</comment>
<sequence length="154" mass="17607">MGEERTDSMIKCVCLVVWKADRLLLVQSRNRQKYYFPGGKIDAGESQQEALVREIDEELGVHLKPDQLHYHSTVVGPAYPQKDMETELNCYTTSSDIDWETIHPQSEVTDLEWMAVDDTERIAPAVLKWLEHIDVIGEKDDEVSTLQSKVGIEC</sequence>
<dbReference type="PROSITE" id="PS00893">
    <property type="entry name" value="NUDIX_BOX"/>
    <property type="match status" value="1"/>
</dbReference>
<dbReference type="CDD" id="cd04690">
    <property type="entry name" value="NUDIX_Hydrolase"/>
    <property type="match status" value="1"/>
</dbReference>
<dbReference type="SUPFAM" id="SSF55811">
    <property type="entry name" value="Nudix"/>
    <property type="match status" value="1"/>
</dbReference>
<reference evidence="5 6" key="1">
    <citation type="submission" date="2017-09" db="EMBL/GenBank/DDBJ databases">
        <title>Bacterial strain isolated from the female urinary microbiota.</title>
        <authorList>
            <person name="Thomas-White K."/>
            <person name="Kumar N."/>
            <person name="Forster S."/>
            <person name="Putonti C."/>
            <person name="Lawley T."/>
            <person name="Wolfe A.J."/>
        </authorList>
    </citation>
    <scope>NUCLEOTIDE SEQUENCE [LARGE SCALE GENOMIC DNA]</scope>
    <source>
        <strain evidence="5 6">UMB0834</strain>
    </source>
</reference>
<evidence type="ECO:0000313" key="6">
    <source>
        <dbReference type="Proteomes" id="UP000235748"/>
    </source>
</evidence>
<evidence type="ECO:0000256" key="1">
    <source>
        <dbReference type="ARBA" id="ARBA00001946"/>
    </source>
</evidence>
<dbReference type="InterPro" id="IPR020476">
    <property type="entry name" value="Nudix_hydrolase"/>
</dbReference>
<evidence type="ECO:0000256" key="2">
    <source>
        <dbReference type="ARBA" id="ARBA00022801"/>
    </source>
</evidence>
<gene>
    <name evidence="5" type="ORF">CJ235_12065</name>
</gene>
<accession>A0A2N6QBA3</accession>
<dbReference type="GO" id="GO:0016787">
    <property type="term" value="F:hydrolase activity"/>
    <property type="evidence" value="ECO:0007669"/>
    <property type="project" value="UniProtKB-KW"/>
</dbReference>
<dbReference type="Pfam" id="PF00293">
    <property type="entry name" value="NUDIX"/>
    <property type="match status" value="1"/>
</dbReference>
<comment type="similarity">
    <text evidence="3">Belongs to the Nudix hydrolase family.</text>
</comment>
<evidence type="ECO:0000256" key="3">
    <source>
        <dbReference type="RuleBase" id="RU003476"/>
    </source>
</evidence>
<dbReference type="PANTHER" id="PTHR43046:SF14">
    <property type="entry name" value="MUTT_NUDIX FAMILY PROTEIN"/>
    <property type="match status" value="1"/>
</dbReference>
<dbReference type="STRING" id="170573.GCA_001076995_00865"/>
<evidence type="ECO:0000313" key="5">
    <source>
        <dbReference type="EMBL" id="PMC16782.1"/>
    </source>
</evidence>
<protein>
    <submittedName>
        <fullName evidence="5">NUDIX domain-containing protein</fullName>
    </submittedName>
</protein>
<dbReference type="PRINTS" id="PR00502">
    <property type="entry name" value="NUDIXFAMILY"/>
</dbReference>
<feature type="domain" description="Nudix hydrolase" evidence="4">
    <location>
        <begin position="8"/>
        <end position="137"/>
    </location>
</feature>
<dbReference type="Proteomes" id="UP000235748">
    <property type="component" value="Unassembled WGS sequence"/>
</dbReference>
<dbReference type="Gene3D" id="3.90.79.10">
    <property type="entry name" value="Nucleoside Triphosphate Pyrophosphohydrolase"/>
    <property type="match status" value="1"/>
</dbReference>
<comment type="caution">
    <text evidence="5">The sequence shown here is derived from an EMBL/GenBank/DDBJ whole genome shotgun (WGS) entry which is preliminary data.</text>
</comment>
<dbReference type="PANTHER" id="PTHR43046">
    <property type="entry name" value="GDP-MANNOSE MANNOSYL HYDROLASE"/>
    <property type="match status" value="1"/>
</dbReference>
<evidence type="ECO:0000259" key="4">
    <source>
        <dbReference type="PROSITE" id="PS51462"/>
    </source>
</evidence>
<dbReference type="InterPro" id="IPR020084">
    <property type="entry name" value="NUDIX_hydrolase_CS"/>
</dbReference>
<proteinExistence type="inferred from homology"/>
<dbReference type="InterPro" id="IPR000086">
    <property type="entry name" value="NUDIX_hydrolase_dom"/>
</dbReference>
<keyword evidence="2 3" id="KW-0378">Hydrolase</keyword>
<organism evidence="5 6">
    <name type="scientific">Staphylococcus pettenkoferi</name>
    <dbReference type="NCBI Taxonomy" id="170573"/>
    <lineage>
        <taxon>Bacteria</taxon>
        <taxon>Bacillati</taxon>
        <taxon>Bacillota</taxon>
        <taxon>Bacilli</taxon>
        <taxon>Bacillales</taxon>
        <taxon>Staphylococcaceae</taxon>
        <taxon>Staphylococcus</taxon>
    </lineage>
</organism>
<name>A0A2N6QBA3_9STAP</name>
<dbReference type="PROSITE" id="PS51462">
    <property type="entry name" value="NUDIX"/>
    <property type="match status" value="1"/>
</dbReference>